<dbReference type="PANTHER" id="PTHR37836:SF2">
    <property type="entry name" value="DUF4038 DOMAIN-CONTAINING PROTEIN"/>
    <property type="match status" value="1"/>
</dbReference>
<reference evidence="4 5" key="1">
    <citation type="submission" date="2018-10" db="EMBL/GenBank/DDBJ databases">
        <title>Bradyrhizobium sp. nov., isolated from effective nodules of peanut in China.</title>
        <authorList>
            <person name="Li Y."/>
        </authorList>
    </citation>
    <scope>NUCLEOTIDE SEQUENCE [LARGE SCALE GENOMIC DNA]</scope>
    <source>
        <strain evidence="4 5">CCBAU 51781</strain>
    </source>
</reference>
<dbReference type="Gene3D" id="3.20.20.80">
    <property type="entry name" value="Glycosidases"/>
    <property type="match status" value="1"/>
</dbReference>
<evidence type="ECO:0000259" key="2">
    <source>
        <dbReference type="Pfam" id="PF12904"/>
    </source>
</evidence>
<accession>A0ABY0DPJ2</accession>
<dbReference type="Pfam" id="PF13204">
    <property type="entry name" value="Apiosidase"/>
    <property type="match status" value="1"/>
</dbReference>
<protein>
    <submittedName>
        <fullName evidence="4">DUF4038 domain-containing protein</fullName>
    </submittedName>
</protein>
<dbReference type="EMBL" id="RDRA01000006">
    <property type="protein sequence ID" value="RXG96256.1"/>
    <property type="molecule type" value="Genomic_DNA"/>
</dbReference>
<feature type="region of interest" description="Disordered" evidence="1">
    <location>
        <begin position="19"/>
        <end position="49"/>
    </location>
</feature>
<feature type="domain" description="Apiosidase-like catalytic" evidence="3">
    <location>
        <begin position="125"/>
        <end position="426"/>
    </location>
</feature>
<feature type="domain" description="Putative collagen-binding" evidence="2">
    <location>
        <begin position="488"/>
        <end position="564"/>
    </location>
</feature>
<dbReference type="InterPro" id="IPR024749">
    <property type="entry name" value="Collagen-bd_put"/>
</dbReference>
<evidence type="ECO:0000313" key="5">
    <source>
        <dbReference type="Proteomes" id="UP000289946"/>
    </source>
</evidence>
<dbReference type="Pfam" id="PF12904">
    <property type="entry name" value="Collagen_bind_2"/>
    <property type="match status" value="1"/>
</dbReference>
<name>A0ABY0DPJ2_9BRAD</name>
<dbReference type="PANTHER" id="PTHR37836">
    <property type="entry name" value="LMO1036 PROTEIN"/>
    <property type="match status" value="1"/>
</dbReference>
<proteinExistence type="predicted"/>
<feature type="compositionally biased region" description="Polar residues" evidence="1">
    <location>
        <begin position="37"/>
        <end position="49"/>
    </location>
</feature>
<keyword evidence="5" id="KW-1185">Reference proteome</keyword>
<sequence>MRRDLPVASATTIPRLELNGRCRSRKSPRETCGGPLSPNSDGSREQQSAYASMIGTAPSTGAPQRRLLVCTSRRTRMTAPALLVAWTLLSFGADALAIDVEGRNADAASAAIVAKPAFPLKVGASNRYLVDRNDRPFLIVGDSPQNIIGKLSEAEAAAYIANRAAYGINALWINLLCNEALGCSSDGATPDGIVPFVVANDLTTPNPAFFQRAESIIRHAEDLGMVVILDPIETIGWLRTLHVNGVANAYRYGRYLGERYRDVPNIVWMHGNDFQSWQDSDDDALVRAVARGIRDTDPNHLQTVELNFLTSGSLDDPSWQSLVDLSAAYTYFPTYAQVLSEYNRANHKPVFLAEANYEFEHNAETDGGTAKTLRKQEYWTMLSGATGQLYGSRAWRFDKGWEADLDTRGVVELGYMSKLFAHRRWYDLVPDQTHTVATSGYDALSEHVGRLAAYLGSYRVQPAVQRLFSRFKRYTHFGSIATNTYAPTARTADGSLVVSYLPKNRPITIDISKLAAPATARWYDPTSATYRPAAKSPLANTGVREFSPPGVNSAGDDDWVLVIETNPEKD</sequence>
<dbReference type="InterPro" id="IPR025277">
    <property type="entry name" value="Apiosidase-like_cat_dom"/>
</dbReference>
<evidence type="ECO:0000313" key="4">
    <source>
        <dbReference type="EMBL" id="RXG96256.1"/>
    </source>
</evidence>
<evidence type="ECO:0000259" key="3">
    <source>
        <dbReference type="Pfam" id="PF13204"/>
    </source>
</evidence>
<comment type="caution">
    <text evidence="4">The sequence shown here is derived from an EMBL/GenBank/DDBJ whole genome shotgun (WGS) entry which is preliminary data.</text>
</comment>
<dbReference type="SUPFAM" id="SSF51445">
    <property type="entry name" value="(Trans)glycosidases"/>
    <property type="match status" value="1"/>
</dbReference>
<evidence type="ECO:0000256" key="1">
    <source>
        <dbReference type="SAM" id="MobiDB-lite"/>
    </source>
</evidence>
<dbReference type="Proteomes" id="UP000289946">
    <property type="component" value="Unassembled WGS sequence"/>
</dbReference>
<dbReference type="InterPro" id="IPR017853">
    <property type="entry name" value="GH"/>
</dbReference>
<organism evidence="4 5">
    <name type="scientific">Bradyrhizobium zhanjiangense</name>
    <dbReference type="NCBI Taxonomy" id="1325107"/>
    <lineage>
        <taxon>Bacteria</taxon>
        <taxon>Pseudomonadati</taxon>
        <taxon>Pseudomonadota</taxon>
        <taxon>Alphaproteobacteria</taxon>
        <taxon>Hyphomicrobiales</taxon>
        <taxon>Nitrobacteraceae</taxon>
        <taxon>Bradyrhizobium</taxon>
    </lineage>
</organism>
<gene>
    <name evidence="4" type="ORF">EAS62_11655</name>
</gene>